<dbReference type="InterPro" id="IPR027385">
    <property type="entry name" value="Beta-barrel_OMP"/>
</dbReference>
<comment type="caution">
    <text evidence="3">The sequence shown here is derived from an EMBL/GenBank/DDBJ whole genome shotgun (WGS) entry which is preliminary data.</text>
</comment>
<evidence type="ECO:0000259" key="2">
    <source>
        <dbReference type="Pfam" id="PF13505"/>
    </source>
</evidence>
<accession>A0A3D8MD67</accession>
<name>A0A3D8MD67_9ALTE</name>
<keyword evidence="1" id="KW-0732">Signal</keyword>
<dbReference type="Gene3D" id="2.40.160.20">
    <property type="match status" value="1"/>
</dbReference>
<dbReference type="EMBL" id="QRHA01000002">
    <property type="protein sequence ID" value="RDV28179.1"/>
    <property type="molecule type" value="Genomic_DNA"/>
</dbReference>
<gene>
    <name evidence="3" type="ORF">DXV75_04265</name>
</gene>
<evidence type="ECO:0000313" key="3">
    <source>
        <dbReference type="EMBL" id="RDV28179.1"/>
    </source>
</evidence>
<evidence type="ECO:0000313" key="4">
    <source>
        <dbReference type="Proteomes" id="UP000256561"/>
    </source>
</evidence>
<dbReference type="SUPFAM" id="SSF56925">
    <property type="entry name" value="OMPA-like"/>
    <property type="match status" value="1"/>
</dbReference>
<dbReference type="Pfam" id="PF13505">
    <property type="entry name" value="OMP_b-brl"/>
    <property type="match status" value="1"/>
</dbReference>
<sequence>MTLPVSANLDQVVIEPQLERRDITEADIDSENFEVALFAGQVSVEDFSSGVLVGASLTYHVSENLFAEMAYGQAEAGQTSYEILSGGAQFLTDEERQYRYYDLAIGYKFNGEVFVSQGRALNSDFYFMLGGGNTDFAADSHFTLVLGAGYRLLLTDYLALRLDARDRIFSSELIGEQKETHNMQYTLGVSLFF</sequence>
<organism evidence="3 4">
    <name type="scientific">Alteromonas aestuariivivens</name>
    <dbReference type="NCBI Taxonomy" id="1938339"/>
    <lineage>
        <taxon>Bacteria</taxon>
        <taxon>Pseudomonadati</taxon>
        <taxon>Pseudomonadota</taxon>
        <taxon>Gammaproteobacteria</taxon>
        <taxon>Alteromonadales</taxon>
        <taxon>Alteromonadaceae</taxon>
        <taxon>Alteromonas/Salinimonas group</taxon>
        <taxon>Alteromonas</taxon>
    </lineage>
</organism>
<protein>
    <submittedName>
        <fullName evidence="3">Outer membrane beta-barrel domain-containing protein</fullName>
    </submittedName>
</protein>
<dbReference type="AlphaFoldDB" id="A0A3D8MD67"/>
<keyword evidence="4" id="KW-1185">Reference proteome</keyword>
<dbReference type="InterPro" id="IPR011250">
    <property type="entry name" value="OMP/PagP_B-barrel"/>
</dbReference>
<reference evidence="4" key="1">
    <citation type="submission" date="2018-08" db="EMBL/GenBank/DDBJ databases">
        <authorList>
            <person name="Zhang J."/>
            <person name="Du Z.-J."/>
        </authorList>
    </citation>
    <scope>NUCLEOTIDE SEQUENCE [LARGE SCALE GENOMIC DNA]</scope>
    <source>
        <strain evidence="4">KCTC 52655</strain>
    </source>
</reference>
<feature type="domain" description="Outer membrane protein beta-barrel" evidence="2">
    <location>
        <begin position="38"/>
        <end position="193"/>
    </location>
</feature>
<dbReference type="Proteomes" id="UP000256561">
    <property type="component" value="Unassembled WGS sequence"/>
</dbReference>
<proteinExistence type="predicted"/>
<dbReference type="InterPro" id="IPR030820">
    <property type="entry name" value="OMP_myx_plus_Proteobacteria"/>
</dbReference>
<evidence type="ECO:0000256" key="1">
    <source>
        <dbReference type="ARBA" id="ARBA00022729"/>
    </source>
</evidence>
<dbReference type="NCBIfam" id="TIGR04565">
    <property type="entry name" value="OMP_myx_plus"/>
    <property type="match status" value="1"/>
</dbReference>
<dbReference type="OrthoDB" id="9150045at2"/>